<evidence type="ECO:0000313" key="10">
    <source>
        <dbReference type="EMBL" id="CAK8689349.1"/>
    </source>
</evidence>
<keyword evidence="3 7" id="KW-0812">Transmembrane</keyword>
<feature type="region of interest" description="Disordered" evidence="8">
    <location>
        <begin position="453"/>
        <end position="478"/>
    </location>
</feature>
<dbReference type="PANTHER" id="PTHR22883">
    <property type="entry name" value="ZINC FINGER DHHC DOMAIN CONTAINING PROTEIN"/>
    <property type="match status" value="1"/>
</dbReference>
<accession>A0ABP0GC25</accession>
<dbReference type="InterPro" id="IPR001594">
    <property type="entry name" value="Palmitoyltrfase_DHHC"/>
</dbReference>
<sequence>MVTCGSKSAILPVSLPTESKPFVRRNGWHAPRHHYQVIAWFIIFLFAGIFFGVEVPAMPSVWQLLAYAIISPLYLALVTIIIIATTSDPADDHVIGHIYQPLRIFRKFDRSARPHVIVDHICWLCEVPVGNKSKHCGSCNKCVENFDHHCRWLNNCVGGKNYRYFIGVVVCALCGLSAMGVFSSFVFVNAINFEHLNQNVWWKNSSVPWLVFEVVLGIKLVLMLVGLLLWGHLLCSHIHLYYIGMSSYEYMIWKRTRDETTSVQSLETSGPDVQLVEETQTASPSPRSPSIASGRLDTSSPPADQGVAVALHQLSNVAITEALSSVANYLYDNASVSDLVVEDAISVAASDLLPTVAPSISSLHVSPSVAEHPVEIKGSDPADFGPFIPNVNLRLAKSFDDLSRQSVLGEFAHSSSRSKSLSDIAYMSGVCLQPLQASTAVYVDVWEEERTETMSGVDTSNARRQESDSTLSDIAGGSTNSPLNEVTGYIQVKDLIRLPVTSLKPASPNHGTNELSQHIRGDGPKYVSINMEDIETKKRKTKSIFDRLRMTLLKKRGKVHPIADV</sequence>
<feature type="transmembrane region" description="Helical" evidence="7">
    <location>
        <begin position="164"/>
        <end position="187"/>
    </location>
</feature>
<dbReference type="InterPro" id="IPR039859">
    <property type="entry name" value="PFA4/ZDH16/20/ERF2-like"/>
</dbReference>
<evidence type="ECO:0000256" key="1">
    <source>
        <dbReference type="ARBA" id="ARBA00004141"/>
    </source>
</evidence>
<evidence type="ECO:0000313" key="11">
    <source>
        <dbReference type="Proteomes" id="UP001642483"/>
    </source>
</evidence>
<keyword evidence="6 7" id="KW-0012">Acyltransferase</keyword>
<evidence type="ECO:0000259" key="9">
    <source>
        <dbReference type="Pfam" id="PF01529"/>
    </source>
</evidence>
<dbReference type="PROSITE" id="PS50216">
    <property type="entry name" value="DHHC"/>
    <property type="match status" value="1"/>
</dbReference>
<evidence type="ECO:0000256" key="4">
    <source>
        <dbReference type="ARBA" id="ARBA00022989"/>
    </source>
</evidence>
<evidence type="ECO:0000256" key="6">
    <source>
        <dbReference type="ARBA" id="ARBA00023315"/>
    </source>
</evidence>
<gene>
    <name evidence="10" type="ORF">CVLEPA_LOCUS21368</name>
</gene>
<reference evidence="10 11" key="1">
    <citation type="submission" date="2024-02" db="EMBL/GenBank/DDBJ databases">
        <authorList>
            <person name="Daric V."/>
            <person name="Darras S."/>
        </authorList>
    </citation>
    <scope>NUCLEOTIDE SEQUENCE [LARGE SCALE GENOMIC DNA]</scope>
</reference>
<keyword evidence="11" id="KW-1185">Reference proteome</keyword>
<dbReference type="PANTHER" id="PTHR22883:SF203">
    <property type="entry name" value="PALMITOYLTRANSFERASE"/>
    <property type="match status" value="1"/>
</dbReference>
<evidence type="ECO:0000256" key="7">
    <source>
        <dbReference type="RuleBase" id="RU079119"/>
    </source>
</evidence>
<comment type="domain">
    <text evidence="7">The DHHC domain is required for palmitoyltransferase activity.</text>
</comment>
<evidence type="ECO:0000256" key="3">
    <source>
        <dbReference type="ARBA" id="ARBA00022692"/>
    </source>
</evidence>
<comment type="subcellular location">
    <subcellularLocation>
        <location evidence="1">Membrane</location>
        <topology evidence="1">Multi-pass membrane protein</topology>
    </subcellularLocation>
</comment>
<comment type="catalytic activity">
    <reaction evidence="7">
        <text>L-cysteinyl-[protein] + hexadecanoyl-CoA = S-hexadecanoyl-L-cysteinyl-[protein] + CoA</text>
        <dbReference type="Rhea" id="RHEA:36683"/>
        <dbReference type="Rhea" id="RHEA-COMP:10131"/>
        <dbReference type="Rhea" id="RHEA-COMP:11032"/>
        <dbReference type="ChEBI" id="CHEBI:29950"/>
        <dbReference type="ChEBI" id="CHEBI:57287"/>
        <dbReference type="ChEBI" id="CHEBI:57379"/>
        <dbReference type="ChEBI" id="CHEBI:74151"/>
        <dbReference type="EC" id="2.3.1.225"/>
    </reaction>
</comment>
<proteinExistence type="inferred from homology"/>
<dbReference type="Pfam" id="PF01529">
    <property type="entry name" value="DHHC"/>
    <property type="match status" value="1"/>
</dbReference>
<comment type="similarity">
    <text evidence="7">Belongs to the DHHC palmitoyltransferase family.</text>
</comment>
<keyword evidence="5 7" id="KW-0472">Membrane</keyword>
<evidence type="ECO:0000256" key="2">
    <source>
        <dbReference type="ARBA" id="ARBA00022679"/>
    </source>
</evidence>
<comment type="caution">
    <text evidence="10">The sequence shown here is derived from an EMBL/GenBank/DDBJ whole genome shotgun (WGS) entry which is preliminary data.</text>
</comment>
<organism evidence="10 11">
    <name type="scientific">Clavelina lepadiformis</name>
    <name type="common">Light-bulb sea squirt</name>
    <name type="synonym">Ascidia lepadiformis</name>
    <dbReference type="NCBI Taxonomy" id="159417"/>
    <lineage>
        <taxon>Eukaryota</taxon>
        <taxon>Metazoa</taxon>
        <taxon>Chordata</taxon>
        <taxon>Tunicata</taxon>
        <taxon>Ascidiacea</taxon>
        <taxon>Aplousobranchia</taxon>
        <taxon>Clavelinidae</taxon>
        <taxon>Clavelina</taxon>
    </lineage>
</organism>
<dbReference type="Proteomes" id="UP001642483">
    <property type="component" value="Unassembled WGS sequence"/>
</dbReference>
<name>A0ABP0GC25_CLALP</name>
<feature type="domain" description="Palmitoyltransferase DHHC" evidence="9">
    <location>
        <begin position="119"/>
        <end position="253"/>
    </location>
</feature>
<evidence type="ECO:0000256" key="8">
    <source>
        <dbReference type="SAM" id="MobiDB-lite"/>
    </source>
</evidence>
<keyword evidence="2 7" id="KW-0808">Transferase</keyword>
<keyword evidence="4 7" id="KW-1133">Transmembrane helix</keyword>
<feature type="compositionally biased region" description="Polar residues" evidence="8">
    <location>
        <begin position="468"/>
        <end position="478"/>
    </location>
</feature>
<feature type="region of interest" description="Disordered" evidence="8">
    <location>
        <begin position="263"/>
        <end position="302"/>
    </location>
</feature>
<feature type="transmembrane region" description="Helical" evidence="7">
    <location>
        <begin position="207"/>
        <end position="230"/>
    </location>
</feature>
<feature type="transmembrane region" description="Helical" evidence="7">
    <location>
        <begin position="65"/>
        <end position="84"/>
    </location>
</feature>
<protein>
    <recommendedName>
        <fullName evidence="7">Palmitoyltransferase</fullName>
        <ecNumber evidence="7">2.3.1.225</ecNumber>
    </recommendedName>
</protein>
<feature type="transmembrane region" description="Helical" evidence="7">
    <location>
        <begin position="34"/>
        <end position="53"/>
    </location>
</feature>
<dbReference type="EMBL" id="CAWYQH010000108">
    <property type="protein sequence ID" value="CAK8689349.1"/>
    <property type="molecule type" value="Genomic_DNA"/>
</dbReference>
<evidence type="ECO:0000256" key="5">
    <source>
        <dbReference type="ARBA" id="ARBA00023136"/>
    </source>
</evidence>
<dbReference type="EC" id="2.3.1.225" evidence="7"/>